<proteinExistence type="inferred from homology"/>
<gene>
    <name evidence="13" type="ORF">A0128_06700</name>
</gene>
<organism evidence="13 14">
    <name type="scientific">Leptospira tipperaryensis</name>
    <dbReference type="NCBI Taxonomy" id="2564040"/>
    <lineage>
        <taxon>Bacteria</taxon>
        <taxon>Pseudomonadati</taxon>
        <taxon>Spirochaetota</taxon>
        <taxon>Spirochaetia</taxon>
        <taxon>Leptospirales</taxon>
        <taxon>Leptospiraceae</taxon>
        <taxon>Leptospira</taxon>
    </lineage>
</organism>
<feature type="transmembrane region" description="Helical" evidence="10">
    <location>
        <begin position="85"/>
        <end position="110"/>
    </location>
</feature>
<keyword evidence="5 11" id="KW-1003">Cell membrane</keyword>
<keyword evidence="14" id="KW-1185">Reference proteome</keyword>
<dbReference type="KEGG" id="laj:A0128_06700"/>
<keyword evidence="4 10" id="KW-0813">Transport</keyword>
<feature type="transmembrane region" description="Helical" evidence="10">
    <location>
        <begin position="138"/>
        <end position="160"/>
    </location>
</feature>
<dbReference type="Pfam" id="PF00528">
    <property type="entry name" value="BPD_transp_1"/>
    <property type="match status" value="1"/>
</dbReference>
<feature type="domain" description="ABC transmembrane type-1" evidence="12">
    <location>
        <begin position="13"/>
        <end position="221"/>
    </location>
</feature>
<evidence type="ECO:0000256" key="8">
    <source>
        <dbReference type="ARBA" id="ARBA00022989"/>
    </source>
</evidence>
<dbReference type="NCBIfam" id="TIGR02141">
    <property type="entry name" value="modB_ABC"/>
    <property type="match status" value="1"/>
</dbReference>
<evidence type="ECO:0000256" key="3">
    <source>
        <dbReference type="ARBA" id="ARBA00007069"/>
    </source>
</evidence>
<feature type="transmembrane region" description="Helical" evidence="10">
    <location>
        <begin position="12"/>
        <end position="39"/>
    </location>
</feature>
<feature type="transmembrane region" description="Helical" evidence="10">
    <location>
        <begin position="51"/>
        <end position="73"/>
    </location>
</feature>
<evidence type="ECO:0000256" key="4">
    <source>
        <dbReference type="ARBA" id="ARBA00022448"/>
    </source>
</evidence>
<dbReference type="PANTHER" id="PTHR30183:SF3">
    <property type="entry name" value="MOLYBDENUM TRANSPORT SYSTEM PERMEASE PROTEIN MODB"/>
    <property type="match status" value="1"/>
</dbReference>
<dbReference type="GO" id="GO:0015098">
    <property type="term" value="F:molybdate ion transmembrane transporter activity"/>
    <property type="evidence" value="ECO:0007669"/>
    <property type="project" value="UniProtKB-UniRule"/>
</dbReference>
<evidence type="ECO:0000256" key="1">
    <source>
        <dbReference type="ARBA" id="ARBA00002949"/>
    </source>
</evidence>
<evidence type="ECO:0000313" key="14">
    <source>
        <dbReference type="Proteomes" id="UP000094197"/>
    </source>
</evidence>
<evidence type="ECO:0000256" key="5">
    <source>
        <dbReference type="ARBA" id="ARBA00022475"/>
    </source>
</evidence>
<dbReference type="SUPFAM" id="SSF161098">
    <property type="entry name" value="MetI-like"/>
    <property type="match status" value="1"/>
</dbReference>
<dbReference type="AlphaFoldDB" id="A0A1D7UVK3"/>
<evidence type="ECO:0000256" key="6">
    <source>
        <dbReference type="ARBA" id="ARBA00022505"/>
    </source>
</evidence>
<keyword evidence="8 10" id="KW-1133">Transmembrane helix</keyword>
<dbReference type="Gene3D" id="1.10.3720.10">
    <property type="entry name" value="MetI-like"/>
    <property type="match status" value="1"/>
</dbReference>
<keyword evidence="9 10" id="KW-0472">Membrane</keyword>
<evidence type="ECO:0000313" key="13">
    <source>
        <dbReference type="EMBL" id="AOP33563.1"/>
    </source>
</evidence>
<reference evidence="13 14" key="1">
    <citation type="submission" date="2016-04" db="EMBL/GenBank/DDBJ databases">
        <title>Complete genome seqeunce of Leptospira alstonii serovar Room22.</title>
        <authorList>
            <person name="Nally J.E."/>
            <person name="Bayles D.O."/>
            <person name="Hurley D."/>
            <person name="Fanning S."/>
            <person name="McMahon B.J."/>
            <person name="Arent Z."/>
        </authorList>
    </citation>
    <scope>NUCLEOTIDE SEQUENCE [LARGE SCALE GENOMIC DNA]</scope>
    <source>
        <strain evidence="13 14">GWTS #1</strain>
    </source>
</reference>
<dbReference type="InterPro" id="IPR011867">
    <property type="entry name" value="ModB_ABC"/>
</dbReference>
<dbReference type="Proteomes" id="UP000094197">
    <property type="component" value="Chromosome 1"/>
</dbReference>
<evidence type="ECO:0000256" key="7">
    <source>
        <dbReference type="ARBA" id="ARBA00022692"/>
    </source>
</evidence>
<accession>A0A1D7UVK3</accession>
<keyword evidence="7 10" id="KW-0812">Transmembrane</keyword>
<comment type="subcellular location">
    <subcellularLocation>
        <location evidence="2 10">Cell membrane</location>
        <topology evidence="2 10">Multi-pass membrane protein</topology>
    </subcellularLocation>
</comment>
<dbReference type="PANTHER" id="PTHR30183">
    <property type="entry name" value="MOLYBDENUM TRANSPORT SYSTEM PERMEASE PROTEIN MODB"/>
    <property type="match status" value="1"/>
</dbReference>
<comment type="similarity">
    <text evidence="3 11">Belongs to the binding-protein-dependent transport system permease family. CysTW subfamily.</text>
</comment>
<keyword evidence="6 11" id="KW-0500">Molybdenum</keyword>
<evidence type="ECO:0000256" key="11">
    <source>
        <dbReference type="RuleBase" id="RU365097"/>
    </source>
</evidence>
<evidence type="ECO:0000256" key="9">
    <source>
        <dbReference type="ARBA" id="ARBA00023136"/>
    </source>
</evidence>
<evidence type="ECO:0000256" key="10">
    <source>
        <dbReference type="RuleBase" id="RU363032"/>
    </source>
</evidence>
<sequence length="226" mass="24614">MTSMDWETIRYPVLLTLGVSALSTLIATTLGVLGAYLLSKSKFFGKELVDSILTLPLVLPPTVLGYYLLVLLGRNGFVGSFLSDLFHFSVLFHWSGAVIASILVSFPLVYRAARAALEDVDSDLEDTARTLGKGNFVIFWEILLPLSWRGILAGAMLAYARGMGEFGATLMIAGNIPKRTQTLSLAIYDAVQAGNESVAFYLVVLTSILSVVILTVSTKLFKKSHW</sequence>
<dbReference type="EMBL" id="CP015217">
    <property type="protein sequence ID" value="AOP33563.1"/>
    <property type="molecule type" value="Genomic_DNA"/>
</dbReference>
<feature type="transmembrane region" description="Helical" evidence="10">
    <location>
        <begin position="198"/>
        <end position="221"/>
    </location>
</feature>
<evidence type="ECO:0000259" key="12">
    <source>
        <dbReference type="PROSITE" id="PS50928"/>
    </source>
</evidence>
<dbReference type="InterPro" id="IPR000515">
    <property type="entry name" value="MetI-like"/>
</dbReference>
<dbReference type="OrthoDB" id="9795403at2"/>
<comment type="function">
    <text evidence="1 11">Part of the binding-protein-dependent transport system for molybdenum; probably responsible for the translocation of the substrate across the membrane.</text>
</comment>
<name>A0A1D7UVK3_9LEPT</name>
<dbReference type="GO" id="GO:0005886">
    <property type="term" value="C:plasma membrane"/>
    <property type="evidence" value="ECO:0007669"/>
    <property type="project" value="UniProtKB-SubCell"/>
</dbReference>
<dbReference type="CDD" id="cd06261">
    <property type="entry name" value="TM_PBP2"/>
    <property type="match status" value="1"/>
</dbReference>
<dbReference type="RefSeq" id="WP_069606800.1">
    <property type="nucleotide sequence ID" value="NZ_CP015217.1"/>
</dbReference>
<dbReference type="PROSITE" id="PS50928">
    <property type="entry name" value="ABC_TM1"/>
    <property type="match status" value="1"/>
</dbReference>
<evidence type="ECO:0000256" key="2">
    <source>
        <dbReference type="ARBA" id="ARBA00004651"/>
    </source>
</evidence>
<protein>
    <recommendedName>
        <fullName evidence="11">Molybdenum transport system permease</fullName>
    </recommendedName>
</protein>
<dbReference type="InterPro" id="IPR035906">
    <property type="entry name" value="MetI-like_sf"/>
</dbReference>